<dbReference type="AlphaFoldDB" id="A0A3M7T4D2"/>
<organism evidence="1 2">
    <name type="scientific">Brachionus plicatilis</name>
    <name type="common">Marine rotifer</name>
    <name type="synonym">Brachionus muelleri</name>
    <dbReference type="NCBI Taxonomy" id="10195"/>
    <lineage>
        <taxon>Eukaryota</taxon>
        <taxon>Metazoa</taxon>
        <taxon>Spiralia</taxon>
        <taxon>Gnathifera</taxon>
        <taxon>Rotifera</taxon>
        <taxon>Eurotatoria</taxon>
        <taxon>Monogononta</taxon>
        <taxon>Pseudotrocha</taxon>
        <taxon>Ploima</taxon>
        <taxon>Brachionidae</taxon>
        <taxon>Brachionus</taxon>
    </lineage>
</organism>
<evidence type="ECO:0000313" key="1">
    <source>
        <dbReference type="EMBL" id="RNA42886.1"/>
    </source>
</evidence>
<dbReference type="Proteomes" id="UP000276133">
    <property type="component" value="Unassembled WGS sequence"/>
</dbReference>
<evidence type="ECO:0000313" key="2">
    <source>
        <dbReference type="Proteomes" id="UP000276133"/>
    </source>
</evidence>
<dbReference type="EMBL" id="REGN01000304">
    <property type="protein sequence ID" value="RNA42886.1"/>
    <property type="molecule type" value="Genomic_DNA"/>
</dbReference>
<sequence>MLFRLSSRFILHHHFSSFFIISRQKLKAFVWSIFCKLIFTSFPDLISLNLFKAKLIIDPIIKVAMRPIGPYQKADIE</sequence>
<keyword evidence="2" id="KW-1185">Reference proteome</keyword>
<name>A0A3M7T4D2_BRAPC</name>
<comment type="caution">
    <text evidence="1">The sequence shown here is derived from an EMBL/GenBank/DDBJ whole genome shotgun (WGS) entry which is preliminary data.</text>
</comment>
<reference evidence="1 2" key="1">
    <citation type="journal article" date="2018" name="Sci. Rep.">
        <title>Genomic signatures of local adaptation to the degree of environmental predictability in rotifers.</title>
        <authorList>
            <person name="Franch-Gras L."/>
            <person name="Hahn C."/>
            <person name="Garcia-Roger E.M."/>
            <person name="Carmona M.J."/>
            <person name="Serra M."/>
            <person name="Gomez A."/>
        </authorList>
    </citation>
    <scope>NUCLEOTIDE SEQUENCE [LARGE SCALE GENOMIC DNA]</scope>
    <source>
        <strain evidence="1">HYR1</strain>
    </source>
</reference>
<protein>
    <submittedName>
        <fullName evidence="1">Uncharacterized protein</fullName>
    </submittedName>
</protein>
<accession>A0A3M7T4D2</accession>
<gene>
    <name evidence="1" type="ORF">BpHYR1_045464</name>
</gene>
<proteinExistence type="predicted"/>